<evidence type="ECO:0000256" key="4">
    <source>
        <dbReference type="SAM" id="MobiDB-lite"/>
    </source>
</evidence>
<gene>
    <name evidence="6" type="ORF">g.12864</name>
</gene>
<dbReference type="PROSITE" id="PS50893">
    <property type="entry name" value="ABC_TRANSPORTER_2"/>
    <property type="match status" value="1"/>
</dbReference>
<dbReference type="PANTHER" id="PTHR43514:SF4">
    <property type="entry name" value="ABC TRANSPORTER I FAMILY MEMBER 10"/>
    <property type="match status" value="1"/>
</dbReference>
<dbReference type="Gene3D" id="3.40.50.300">
    <property type="entry name" value="P-loop containing nucleotide triphosphate hydrolases"/>
    <property type="match status" value="1"/>
</dbReference>
<organism evidence="6">
    <name type="scientific">Auxenochlorella protothecoides</name>
    <name type="common">Green microalga</name>
    <name type="synonym">Chlorella protothecoides</name>
    <dbReference type="NCBI Taxonomy" id="3075"/>
    <lineage>
        <taxon>Eukaryota</taxon>
        <taxon>Viridiplantae</taxon>
        <taxon>Chlorophyta</taxon>
        <taxon>core chlorophytes</taxon>
        <taxon>Trebouxiophyceae</taxon>
        <taxon>Chlorellales</taxon>
        <taxon>Chlorellaceae</taxon>
        <taxon>Auxenochlorella</taxon>
    </lineage>
</organism>
<dbReference type="GO" id="GO:0016887">
    <property type="term" value="F:ATP hydrolysis activity"/>
    <property type="evidence" value="ECO:0007669"/>
    <property type="project" value="InterPro"/>
</dbReference>
<feature type="non-terminal residue" evidence="6">
    <location>
        <position position="1"/>
    </location>
</feature>
<reference evidence="6" key="1">
    <citation type="submission" date="2015-08" db="EMBL/GenBank/DDBJ databases">
        <authorList>
            <person name="Babu N.S."/>
            <person name="Beckwith C.J."/>
            <person name="Beseler K.G."/>
            <person name="Brison A."/>
            <person name="Carone J.V."/>
            <person name="Caskin T.P."/>
            <person name="Diamond M."/>
            <person name="Durham M.E."/>
            <person name="Foxe J.M."/>
            <person name="Go M."/>
            <person name="Henderson B.A."/>
            <person name="Jones I.B."/>
            <person name="McGettigan J.A."/>
            <person name="Micheletti S.J."/>
            <person name="Nasrallah M.E."/>
            <person name="Ortiz D."/>
            <person name="Piller C.R."/>
            <person name="Privatt S.R."/>
            <person name="Schneider S.L."/>
            <person name="Sharp S."/>
            <person name="Smith T.C."/>
            <person name="Stanton J.D."/>
            <person name="Ullery H.E."/>
            <person name="Wilson R.J."/>
            <person name="Serrano M.G."/>
            <person name="Buck G."/>
            <person name="Lee V."/>
            <person name="Wang Y."/>
            <person name="Carvalho R."/>
            <person name="Voegtly L."/>
            <person name="Shi R."/>
            <person name="Duckworth R."/>
            <person name="Johnson A."/>
            <person name="Loviza R."/>
            <person name="Walstead R."/>
            <person name="Shah Z."/>
            <person name="Kiflezghi M."/>
            <person name="Wade K."/>
            <person name="Ball S.L."/>
            <person name="Bradley K.W."/>
            <person name="Asai D.J."/>
            <person name="Bowman C.A."/>
            <person name="Russell D.A."/>
            <person name="Pope W.H."/>
            <person name="Jacobs-Sera D."/>
            <person name="Hendrix R.W."/>
            <person name="Hatfull G.F."/>
        </authorList>
    </citation>
    <scope>NUCLEOTIDE SEQUENCE</scope>
</reference>
<evidence type="ECO:0000256" key="2">
    <source>
        <dbReference type="ARBA" id="ARBA00022741"/>
    </source>
</evidence>
<dbReference type="InterPro" id="IPR017871">
    <property type="entry name" value="ABC_transporter-like_CS"/>
</dbReference>
<dbReference type="PANTHER" id="PTHR43514">
    <property type="entry name" value="ABC TRANSPORTER I FAMILY MEMBER 10"/>
    <property type="match status" value="1"/>
</dbReference>
<accession>A0A1D2ADS0</accession>
<dbReference type="PROSITE" id="PS00211">
    <property type="entry name" value="ABC_TRANSPORTER_1"/>
    <property type="match status" value="1"/>
</dbReference>
<evidence type="ECO:0000313" key="6">
    <source>
        <dbReference type="EMBL" id="JAT77241.1"/>
    </source>
</evidence>
<feature type="region of interest" description="Disordered" evidence="4">
    <location>
        <begin position="27"/>
        <end position="47"/>
    </location>
</feature>
<feature type="domain" description="ABC transporter" evidence="5">
    <location>
        <begin position="75"/>
        <end position="294"/>
    </location>
</feature>
<dbReference type="InterPro" id="IPR003593">
    <property type="entry name" value="AAA+_ATPase"/>
</dbReference>
<evidence type="ECO:0000259" key="5">
    <source>
        <dbReference type="PROSITE" id="PS50893"/>
    </source>
</evidence>
<dbReference type="GO" id="GO:0009941">
    <property type="term" value="C:chloroplast envelope"/>
    <property type="evidence" value="ECO:0007669"/>
    <property type="project" value="TreeGrafter"/>
</dbReference>
<dbReference type="InterPro" id="IPR050334">
    <property type="entry name" value="Molybdenum_import_ModC"/>
</dbReference>
<evidence type="ECO:0000256" key="1">
    <source>
        <dbReference type="ARBA" id="ARBA00022448"/>
    </source>
</evidence>
<name>A0A1D2ADS0_AUXPR</name>
<protein>
    <recommendedName>
        <fullName evidence="5">ABC transporter domain-containing protein</fullName>
    </recommendedName>
</protein>
<dbReference type="InterPro" id="IPR015856">
    <property type="entry name" value="ABC_transpr_CbiO/EcfA_su"/>
</dbReference>
<dbReference type="GO" id="GO:0055085">
    <property type="term" value="P:transmembrane transport"/>
    <property type="evidence" value="ECO:0007669"/>
    <property type="project" value="InterPro"/>
</dbReference>
<proteinExistence type="predicted"/>
<keyword evidence="1" id="KW-0813">Transport</keyword>
<dbReference type="SUPFAM" id="SSF52540">
    <property type="entry name" value="P-loop containing nucleoside triphosphate hydrolases"/>
    <property type="match status" value="1"/>
</dbReference>
<dbReference type="Pfam" id="PF00005">
    <property type="entry name" value="ABC_tran"/>
    <property type="match status" value="1"/>
</dbReference>
<dbReference type="EMBL" id="GDKF01001381">
    <property type="protein sequence ID" value="JAT77241.1"/>
    <property type="molecule type" value="Transcribed_RNA"/>
</dbReference>
<dbReference type="GO" id="GO:0016020">
    <property type="term" value="C:membrane"/>
    <property type="evidence" value="ECO:0007669"/>
    <property type="project" value="InterPro"/>
</dbReference>
<dbReference type="AlphaFoldDB" id="A0A1D2ADS0"/>
<dbReference type="InterPro" id="IPR027417">
    <property type="entry name" value="P-loop_NTPase"/>
</dbReference>
<dbReference type="InterPro" id="IPR003439">
    <property type="entry name" value="ABC_transporter-like_ATP-bd"/>
</dbReference>
<dbReference type="SMART" id="SM00382">
    <property type="entry name" value="AAA"/>
    <property type="match status" value="1"/>
</dbReference>
<dbReference type="GO" id="GO:0005524">
    <property type="term" value="F:ATP binding"/>
    <property type="evidence" value="ECO:0007669"/>
    <property type="project" value="UniProtKB-KW"/>
</dbReference>
<keyword evidence="2" id="KW-0547">Nucleotide-binding</keyword>
<dbReference type="CDD" id="cd03225">
    <property type="entry name" value="ABC_cobalt_CbiO_domain1"/>
    <property type="match status" value="1"/>
</dbReference>
<sequence length="294" mass="31177">HGGWETTRHHGMLTSRCQPCSTGWRGGCQGRGRDRPHARLTGASGPRARERRFHGAMDASMVQETEGDEDLAVCVRNLSLTLSDESGSKKVLDDLTLEVKRGSLHMLLGANGCGKSTLVRALAGLLQPDSGTISLATPHAFVFQNPDHQVVMPSVGADVAFGLGRYPYLTHDAVDRLTASALAAVGLEGLQARPVSSLSGGQKQRVAIAGALAEQAVVLLLDELTTFLDVGDQRGVLDCVRAAVDAGGGRVAALWITHRMEELDWADRVSIIRGGRVAFTGTPAQARGRMAAWG</sequence>
<evidence type="ECO:0000256" key="3">
    <source>
        <dbReference type="ARBA" id="ARBA00022840"/>
    </source>
</evidence>
<keyword evidence="3" id="KW-0067">ATP-binding</keyword>